<keyword evidence="2 3" id="KW-0732">Signal</keyword>
<sequence>MIRRLALLAALALPAAAPAEGTIRLDWTPSAEAAAFLRLGLALRDLREGAELDQSGEGNALALDQRGAGNRALLRQRGRDHSAELVQRGQDNTQILMQFGRGTSSTIRQAGRGRTGVRLLYGF</sequence>
<dbReference type="EMBL" id="FQYO01000003">
    <property type="protein sequence ID" value="SHI88981.1"/>
    <property type="molecule type" value="Genomic_DNA"/>
</dbReference>
<dbReference type="Proteomes" id="UP000184292">
    <property type="component" value="Unassembled WGS sequence"/>
</dbReference>
<dbReference type="AlphaFoldDB" id="A0A1M6EU00"/>
<name>A0A1M6EU00_9RHOB</name>
<gene>
    <name evidence="4" type="ORF">SAMN05444417_2176</name>
</gene>
<evidence type="ECO:0000313" key="5">
    <source>
        <dbReference type="Proteomes" id="UP000184292"/>
    </source>
</evidence>
<feature type="chain" id="PRO_5013064962" evidence="3">
    <location>
        <begin position="20"/>
        <end position="123"/>
    </location>
</feature>
<comment type="similarity">
    <text evidence="1">Belongs to the CsgA/CsgB family.</text>
</comment>
<evidence type="ECO:0000256" key="1">
    <source>
        <dbReference type="ARBA" id="ARBA00009766"/>
    </source>
</evidence>
<dbReference type="STRING" id="1447782.SAMN05444417_2176"/>
<evidence type="ECO:0000313" key="4">
    <source>
        <dbReference type="EMBL" id="SHI88981.1"/>
    </source>
</evidence>
<organism evidence="4 5">
    <name type="scientific">Wenxinia saemankumensis</name>
    <dbReference type="NCBI Taxonomy" id="1447782"/>
    <lineage>
        <taxon>Bacteria</taxon>
        <taxon>Pseudomonadati</taxon>
        <taxon>Pseudomonadota</taxon>
        <taxon>Alphaproteobacteria</taxon>
        <taxon>Rhodobacterales</taxon>
        <taxon>Roseobacteraceae</taxon>
        <taxon>Wenxinia</taxon>
    </lineage>
</organism>
<dbReference type="GO" id="GO:0009289">
    <property type="term" value="C:pilus"/>
    <property type="evidence" value="ECO:0007669"/>
    <property type="project" value="InterPro"/>
</dbReference>
<dbReference type="Pfam" id="PF07012">
    <property type="entry name" value="Curlin_rpt"/>
    <property type="match status" value="1"/>
</dbReference>
<feature type="signal peptide" evidence="3">
    <location>
        <begin position="1"/>
        <end position="19"/>
    </location>
</feature>
<evidence type="ECO:0000256" key="2">
    <source>
        <dbReference type="ARBA" id="ARBA00022729"/>
    </source>
</evidence>
<accession>A0A1M6EU00</accession>
<proteinExistence type="inferred from homology"/>
<dbReference type="RefSeq" id="WP_073329814.1">
    <property type="nucleotide sequence ID" value="NZ_FQYO01000003.1"/>
</dbReference>
<evidence type="ECO:0000256" key="3">
    <source>
        <dbReference type="SAM" id="SignalP"/>
    </source>
</evidence>
<reference evidence="4 5" key="1">
    <citation type="submission" date="2016-11" db="EMBL/GenBank/DDBJ databases">
        <authorList>
            <person name="Jaros S."/>
            <person name="Januszkiewicz K."/>
            <person name="Wedrychowicz H."/>
        </authorList>
    </citation>
    <scope>NUCLEOTIDE SEQUENCE [LARGE SCALE GENOMIC DNA]</scope>
    <source>
        <strain evidence="4 5">DSM 100565</strain>
    </source>
</reference>
<dbReference type="InterPro" id="IPR009742">
    <property type="entry name" value="Curlin_rpt"/>
</dbReference>
<keyword evidence="5" id="KW-1185">Reference proteome</keyword>
<protein>
    <submittedName>
        <fullName evidence="4">Curlin associated repeat-containing protein</fullName>
    </submittedName>
</protein>
<dbReference type="GO" id="GO:0007155">
    <property type="term" value="P:cell adhesion"/>
    <property type="evidence" value="ECO:0007669"/>
    <property type="project" value="InterPro"/>
</dbReference>